<proteinExistence type="predicted"/>
<evidence type="ECO:0000256" key="2">
    <source>
        <dbReference type="ARBA" id="ARBA00022737"/>
    </source>
</evidence>
<dbReference type="Proteomes" id="UP000324629">
    <property type="component" value="Unassembled WGS sequence"/>
</dbReference>
<dbReference type="PANTHER" id="PTHR24412">
    <property type="entry name" value="KELCH PROTEIN"/>
    <property type="match status" value="1"/>
</dbReference>
<dbReference type="SUPFAM" id="SSF54695">
    <property type="entry name" value="POZ domain"/>
    <property type="match status" value="1"/>
</dbReference>
<gene>
    <name evidence="4" type="ORF">DEA37_0000256</name>
</gene>
<dbReference type="EMBL" id="QNGE01002078">
    <property type="protein sequence ID" value="KAA3676264.1"/>
    <property type="molecule type" value="Genomic_DNA"/>
</dbReference>
<evidence type="ECO:0000313" key="4">
    <source>
        <dbReference type="EMBL" id="KAA3676264.1"/>
    </source>
</evidence>
<dbReference type="SMART" id="SM00875">
    <property type="entry name" value="BACK"/>
    <property type="match status" value="1"/>
</dbReference>
<evidence type="ECO:0000313" key="5">
    <source>
        <dbReference type="Proteomes" id="UP000324629"/>
    </source>
</evidence>
<name>A0A5J4NLB7_9TREM</name>
<dbReference type="PROSITE" id="PS50097">
    <property type="entry name" value="BTB"/>
    <property type="match status" value="1"/>
</dbReference>
<organism evidence="4 5">
    <name type="scientific">Paragonimus westermani</name>
    <dbReference type="NCBI Taxonomy" id="34504"/>
    <lineage>
        <taxon>Eukaryota</taxon>
        <taxon>Metazoa</taxon>
        <taxon>Spiralia</taxon>
        <taxon>Lophotrochozoa</taxon>
        <taxon>Platyhelminthes</taxon>
        <taxon>Trematoda</taxon>
        <taxon>Digenea</taxon>
        <taxon>Plagiorchiida</taxon>
        <taxon>Troglotremata</taxon>
        <taxon>Troglotrematidae</taxon>
        <taxon>Paragonimus</taxon>
    </lineage>
</organism>
<evidence type="ECO:0000256" key="1">
    <source>
        <dbReference type="ARBA" id="ARBA00022441"/>
    </source>
</evidence>
<dbReference type="InterPro" id="IPR011333">
    <property type="entry name" value="SKP1/BTB/POZ_sf"/>
</dbReference>
<keyword evidence="1" id="KW-0880">Kelch repeat</keyword>
<dbReference type="Pfam" id="PF07707">
    <property type="entry name" value="BACK"/>
    <property type="match status" value="1"/>
</dbReference>
<dbReference type="SMART" id="SM00225">
    <property type="entry name" value="BTB"/>
    <property type="match status" value="1"/>
</dbReference>
<accession>A0A5J4NLB7</accession>
<protein>
    <recommendedName>
        <fullName evidence="3">BTB domain-containing protein</fullName>
    </recommendedName>
</protein>
<dbReference type="CDD" id="cd18186">
    <property type="entry name" value="BTB_POZ_ZBTB_KLHL-like"/>
    <property type="match status" value="1"/>
</dbReference>
<dbReference type="Pfam" id="PF00651">
    <property type="entry name" value="BTB"/>
    <property type="match status" value="1"/>
</dbReference>
<feature type="domain" description="BTB" evidence="3">
    <location>
        <begin position="26"/>
        <end position="91"/>
    </location>
</feature>
<dbReference type="InterPro" id="IPR011705">
    <property type="entry name" value="BACK"/>
</dbReference>
<evidence type="ECO:0000259" key="3">
    <source>
        <dbReference type="PROSITE" id="PS50097"/>
    </source>
</evidence>
<comment type="caution">
    <text evidence="4">The sequence shown here is derived from an EMBL/GenBank/DDBJ whole genome shotgun (WGS) entry which is preliminary data.</text>
</comment>
<keyword evidence="5" id="KW-1185">Reference proteome</keyword>
<sequence>MNEFQKIHVQTVSANLQQLVADRKFLDVTLAVQGHEIHSNRMVLSASSEYFRGLFEFYGSHSPLPKRSRYDLTSEFLTIKGFQFIVNFIHSLGQLCDPIPTEDYECLYTAASFLQVQSLHAMLSNLIGCHLDSTSVLQALRLATVFDDPQLYQKCMFVLLDQFQTVDIFSGEYFNLSQRHIQTIFLSDRVKVSRESFMVEALLSWLCFDLPSRSEFFRNHFGNLLRLPLDCCDQVDFMLDDVVMEVVDRFVYLGSCISSGGGVGNEIEARISKARAVFANLRHLWRQRCISLKLKGRVYKTTVRAVLLYGSETWPLRVEDVNRLQVFDHRCLRSIARIGWHQRDAGRAIEAVACESLLRPFYK</sequence>
<dbReference type="PANTHER" id="PTHR24412:SF272">
    <property type="entry name" value="KELCH-LIKE PROTEIN DIABLO"/>
    <property type="match status" value="1"/>
</dbReference>
<keyword evidence="2" id="KW-0677">Repeat</keyword>
<dbReference type="Gene3D" id="1.25.40.420">
    <property type="match status" value="1"/>
</dbReference>
<reference evidence="4 5" key="1">
    <citation type="journal article" date="2019" name="Gigascience">
        <title>Whole-genome sequence of the oriental lung fluke Paragonimus westermani.</title>
        <authorList>
            <person name="Oey H."/>
            <person name="Zakrzewski M."/>
            <person name="Narain K."/>
            <person name="Devi K.R."/>
            <person name="Agatsuma T."/>
            <person name="Nawaratna S."/>
            <person name="Gobert G.N."/>
            <person name="Jones M.K."/>
            <person name="Ragan M.A."/>
            <person name="McManus D.P."/>
            <person name="Krause L."/>
        </authorList>
    </citation>
    <scope>NUCLEOTIDE SEQUENCE [LARGE SCALE GENOMIC DNA]</scope>
    <source>
        <strain evidence="4 5">IND2009</strain>
    </source>
</reference>
<dbReference type="AlphaFoldDB" id="A0A5J4NLB7"/>
<dbReference type="Gene3D" id="3.30.710.10">
    <property type="entry name" value="Potassium Channel Kv1.1, Chain A"/>
    <property type="match status" value="1"/>
</dbReference>
<dbReference type="InterPro" id="IPR000210">
    <property type="entry name" value="BTB/POZ_dom"/>
</dbReference>